<feature type="coiled-coil region" evidence="1">
    <location>
        <begin position="270"/>
        <end position="297"/>
    </location>
</feature>
<accession>A0A4R3I5S9</accession>
<dbReference type="EMBL" id="SLZR01000010">
    <property type="protein sequence ID" value="TCS40147.1"/>
    <property type="molecule type" value="Genomic_DNA"/>
</dbReference>
<dbReference type="Proteomes" id="UP000295793">
    <property type="component" value="Unassembled WGS sequence"/>
</dbReference>
<keyword evidence="3" id="KW-0472">Membrane</keyword>
<dbReference type="AlphaFoldDB" id="A0A4R3I5S9"/>
<evidence type="ECO:0000256" key="3">
    <source>
        <dbReference type="SAM" id="Phobius"/>
    </source>
</evidence>
<organism evidence="4 5">
    <name type="scientific">Reinekea marinisedimentorum</name>
    <dbReference type="NCBI Taxonomy" id="230495"/>
    <lineage>
        <taxon>Bacteria</taxon>
        <taxon>Pseudomonadati</taxon>
        <taxon>Pseudomonadota</taxon>
        <taxon>Gammaproteobacteria</taxon>
        <taxon>Oceanospirillales</taxon>
        <taxon>Saccharospirillaceae</taxon>
        <taxon>Reinekea</taxon>
    </lineage>
</organism>
<evidence type="ECO:0000313" key="4">
    <source>
        <dbReference type="EMBL" id="TCS40147.1"/>
    </source>
</evidence>
<dbReference type="RefSeq" id="WP_132702044.1">
    <property type="nucleotide sequence ID" value="NZ_SLZR01000010.1"/>
</dbReference>
<keyword evidence="1" id="KW-0175">Coiled coil</keyword>
<evidence type="ECO:0000313" key="5">
    <source>
        <dbReference type="Proteomes" id="UP000295793"/>
    </source>
</evidence>
<keyword evidence="3" id="KW-1133">Transmembrane helix</keyword>
<evidence type="ECO:0000256" key="2">
    <source>
        <dbReference type="SAM" id="MobiDB-lite"/>
    </source>
</evidence>
<feature type="compositionally biased region" description="Basic and acidic residues" evidence="2">
    <location>
        <begin position="15"/>
        <end position="38"/>
    </location>
</feature>
<reference evidence="4 5" key="1">
    <citation type="submission" date="2019-03" db="EMBL/GenBank/DDBJ databases">
        <title>Genomic Encyclopedia of Archaeal and Bacterial Type Strains, Phase II (KMG-II): from individual species to whole genera.</title>
        <authorList>
            <person name="Goeker M."/>
        </authorList>
    </citation>
    <scope>NUCLEOTIDE SEQUENCE [LARGE SCALE GENOMIC DNA]</scope>
    <source>
        <strain evidence="4 5">DSM 15388</strain>
    </source>
</reference>
<proteinExistence type="predicted"/>
<keyword evidence="5" id="KW-1185">Reference proteome</keyword>
<name>A0A4R3I5S9_9GAMM</name>
<protein>
    <submittedName>
        <fullName evidence="4">Uncharacterized protein</fullName>
    </submittedName>
</protein>
<evidence type="ECO:0000256" key="1">
    <source>
        <dbReference type="SAM" id="Coils"/>
    </source>
</evidence>
<dbReference type="OrthoDB" id="5700790at2"/>
<gene>
    <name evidence="4" type="ORF">BCF53_11065</name>
</gene>
<feature type="region of interest" description="Disordered" evidence="2">
    <location>
        <begin position="1"/>
        <end position="45"/>
    </location>
</feature>
<keyword evidence="3" id="KW-0812">Transmembrane</keyword>
<comment type="caution">
    <text evidence="4">The sequence shown here is derived from an EMBL/GenBank/DDBJ whole genome shotgun (WGS) entry which is preliminary data.</text>
</comment>
<feature type="transmembrane region" description="Helical" evidence="3">
    <location>
        <begin position="48"/>
        <end position="67"/>
    </location>
</feature>
<sequence>MVDKPSPDSMPLMVPDRDDIRKHTPTPKERKPVPEPKPVKPAQASKSGWGTALLLTLLGVAVILLALQQYSQYQLQQSYEERLALADERIVNLEKALTQTDESVVFNETAINAQFKAIKGDTDLHMSEIRKLWDVANKRNKEWIEENQTAIAEQLKLINAASTRLSELTAKQQADAKAIETINGELVGFASAEELQSLQASLEQSRQELVLLGTQMTEVNDQLGSLSQANFEERLLTLTLTQENLLAEQSANTVSLADMSQHINAIDAGRLETNKRLTALTNQLDTLSARVSALSAQ</sequence>